<evidence type="ECO:0000313" key="2">
    <source>
        <dbReference type="Proteomes" id="UP001604336"/>
    </source>
</evidence>
<dbReference type="Proteomes" id="UP001604336">
    <property type="component" value="Unassembled WGS sequence"/>
</dbReference>
<dbReference type="AlphaFoldDB" id="A0ABD1T1V2"/>
<dbReference type="EMBL" id="JBFOLK010000006">
    <property type="protein sequence ID" value="KAL2506677.1"/>
    <property type="molecule type" value="Genomic_DNA"/>
</dbReference>
<keyword evidence="1" id="KW-0378">Hydrolase</keyword>
<accession>A0ABD1T1V2</accession>
<name>A0ABD1T1V2_9LAMI</name>
<gene>
    <name evidence="1" type="ORF">Adt_22298</name>
</gene>
<dbReference type="GO" id="GO:0016787">
    <property type="term" value="F:hydrolase activity"/>
    <property type="evidence" value="ECO:0007669"/>
    <property type="project" value="UniProtKB-KW"/>
</dbReference>
<comment type="caution">
    <text evidence="1">The sequence shown here is derived from an EMBL/GenBank/DDBJ whole genome shotgun (WGS) entry which is preliminary data.</text>
</comment>
<evidence type="ECO:0000313" key="1">
    <source>
        <dbReference type="EMBL" id="KAL2506677.1"/>
    </source>
</evidence>
<reference evidence="2" key="1">
    <citation type="submission" date="2024-07" db="EMBL/GenBank/DDBJ databases">
        <title>Two chromosome-level genome assemblies of Korean endemic species Abeliophyllum distichum and Forsythia ovata (Oleaceae).</title>
        <authorList>
            <person name="Jang H."/>
        </authorList>
    </citation>
    <scope>NUCLEOTIDE SEQUENCE [LARGE SCALE GENOMIC DNA]</scope>
</reference>
<sequence>MDSLLFSSTSQDDDVFTPFDHSFSPLQQPSLSNSTYPLFLVPFRWWKEAREAVYSGGSGGLSGGGVLYNGTARVIDAFDEEGGMTVGRRDLEILLSMRREGESKISEEERVSSEGGFCIGVGVDVLDSS</sequence>
<organism evidence="1 2">
    <name type="scientific">Abeliophyllum distichum</name>
    <dbReference type="NCBI Taxonomy" id="126358"/>
    <lineage>
        <taxon>Eukaryota</taxon>
        <taxon>Viridiplantae</taxon>
        <taxon>Streptophyta</taxon>
        <taxon>Embryophyta</taxon>
        <taxon>Tracheophyta</taxon>
        <taxon>Spermatophyta</taxon>
        <taxon>Magnoliopsida</taxon>
        <taxon>eudicotyledons</taxon>
        <taxon>Gunneridae</taxon>
        <taxon>Pentapetalae</taxon>
        <taxon>asterids</taxon>
        <taxon>lamiids</taxon>
        <taxon>Lamiales</taxon>
        <taxon>Oleaceae</taxon>
        <taxon>Forsythieae</taxon>
        <taxon>Abeliophyllum</taxon>
    </lineage>
</organism>
<keyword evidence="2" id="KW-1185">Reference proteome</keyword>
<protein>
    <submittedName>
        <fullName evidence="1">Ubiquitin carboxyl-terminal hydrolase</fullName>
    </submittedName>
</protein>
<proteinExistence type="predicted"/>